<name>A0A0G4HGZ4_9ALVE</name>
<accession>A0A0G4HGZ4</accession>
<evidence type="ECO:0000256" key="3">
    <source>
        <dbReference type="ARBA" id="ARBA00022737"/>
    </source>
</evidence>
<dbReference type="GO" id="GO:0005096">
    <property type="term" value="F:GTPase activator activity"/>
    <property type="evidence" value="ECO:0007669"/>
    <property type="project" value="UniProtKB-KW"/>
</dbReference>
<dbReference type="PANTHER" id="PTHR24113">
    <property type="entry name" value="RAN GTPASE-ACTIVATING PROTEIN 1"/>
    <property type="match status" value="1"/>
</dbReference>
<dbReference type="VEuPathDB" id="CryptoDB:Cvel_6808"/>
<dbReference type="InterPro" id="IPR027038">
    <property type="entry name" value="RanGap"/>
</dbReference>
<keyword evidence="1" id="KW-0343">GTPase activation</keyword>
<dbReference type="Gene3D" id="3.80.10.10">
    <property type="entry name" value="Ribonuclease Inhibitor"/>
    <property type="match status" value="3"/>
</dbReference>
<dbReference type="InterPro" id="IPR032675">
    <property type="entry name" value="LRR_dom_sf"/>
</dbReference>
<dbReference type="GO" id="GO:0048471">
    <property type="term" value="C:perinuclear region of cytoplasm"/>
    <property type="evidence" value="ECO:0007669"/>
    <property type="project" value="TreeGrafter"/>
</dbReference>
<dbReference type="SUPFAM" id="SSF52047">
    <property type="entry name" value="RNI-like"/>
    <property type="match status" value="2"/>
</dbReference>
<dbReference type="AlphaFoldDB" id="A0A0G4HGZ4"/>
<gene>
    <name evidence="4" type="ORF">Cvel_6808</name>
</gene>
<dbReference type="GO" id="GO:0005634">
    <property type="term" value="C:nucleus"/>
    <property type="evidence" value="ECO:0007669"/>
    <property type="project" value="TreeGrafter"/>
</dbReference>
<organism evidence="4">
    <name type="scientific">Chromera velia CCMP2878</name>
    <dbReference type="NCBI Taxonomy" id="1169474"/>
    <lineage>
        <taxon>Eukaryota</taxon>
        <taxon>Sar</taxon>
        <taxon>Alveolata</taxon>
        <taxon>Colpodellida</taxon>
        <taxon>Chromeraceae</taxon>
        <taxon>Chromera</taxon>
    </lineage>
</organism>
<dbReference type="PANTHER" id="PTHR24113:SF12">
    <property type="entry name" value="RAN GTPASE-ACTIVATING PROTEIN 1"/>
    <property type="match status" value="1"/>
</dbReference>
<reference evidence="4" key="1">
    <citation type="submission" date="2014-11" db="EMBL/GenBank/DDBJ databases">
        <authorList>
            <person name="Otto D Thomas"/>
            <person name="Naeem Raeece"/>
        </authorList>
    </citation>
    <scope>NUCLEOTIDE SEQUENCE</scope>
</reference>
<dbReference type="GO" id="GO:0005829">
    <property type="term" value="C:cytosol"/>
    <property type="evidence" value="ECO:0007669"/>
    <property type="project" value="TreeGrafter"/>
</dbReference>
<sequence length="963" mass="103565">MNSAQSFQSCASGAANAQTQDRLQPLQETALCALFDYARPTAKEISKLVSHRNGFGLALVLLQFIRTKRSLLPFASLDLSGFSLSAGKLRLLVKSLPRGPFFVETLKCGPHVCKDPCLIELLNFLFRLKAAQAKGVPSICLRTLDVSKCDLGDEAGPLFPRLPRVLEHLDLRGNRLREASMKTLGDVLWDGGLPNLLSLDVSDNPLGPLGVAFLAKGLAVPSWSWVQPIPLQSLKLARTKAWGAGVVALGNALKRFKLQSLQVLDLEGNDMQSEGLKSLLSAFRARAVPRLRVLVLKNNELRDCFSLLTELLSTSMLKDLEELDLQKARLSEVVETDEAADVAAIPKCFPKLRRLNLGGIQGAAGARLNSSQLRDFACALGGNGESCASLEELVIPNGGGCPYTPEGVEALAEAFRSGRLSNLRVLKMSNRHDLTGETFPELCRSLAVGGRVSLLETLELFVPEDENAEEGVRDLSEAIRRGGLCKLRNLKLNFFTCVGRNSWTLSELGLALGGGKCLCLETLDLRWKEVGDEGVGGLADGLGMGGLPSLRHLYLEIRCGQRAAEEGGGCVSLGEILSTNKVPSLRSVYLDWTFDESFAALCEGLSRGSVSPPLLVEMWLEDARGPDSDGGAIKLAEVIRAGKLSGLRTLRLMGFDGVSRPVGVELGEAMTHSAASLHFLEEMGVYWRGGCTADFLEGLSRGTGSLPRLHTFSFPHFGSTIGTVGAQSLSALMAAGRVPALRDLTPSLNGIREEGMQAFAAALSSPNVTALRNLELKFGVADGAANVVAHVNMLSVVLSSGRLRRLEDLCLSGLGTIEEVLSLCVGLGSGELSSLRKLQIRDSKLGVEGGRALSEVLIAQKLPCLRAFGAQKAMLTDGGVSALLDGWTSRDPPPLHHLNFLSNSLTNEVVDPLLRLFDSQRVPALESVNLDCNSGIEYGRGKPGRLLRLAFQEMLSEDYDDIW</sequence>
<evidence type="ECO:0000313" key="4">
    <source>
        <dbReference type="EMBL" id="CEM43379.1"/>
    </source>
</evidence>
<keyword evidence="2" id="KW-0433">Leucine-rich repeat</keyword>
<dbReference type="InterPro" id="IPR001611">
    <property type="entry name" value="Leu-rich_rpt"/>
</dbReference>
<dbReference type="EMBL" id="CDMZ01002672">
    <property type="protein sequence ID" value="CEM43379.1"/>
    <property type="molecule type" value="Genomic_DNA"/>
</dbReference>
<evidence type="ECO:0000256" key="1">
    <source>
        <dbReference type="ARBA" id="ARBA00022468"/>
    </source>
</evidence>
<dbReference type="PhylomeDB" id="A0A0G4HGZ4"/>
<dbReference type="Pfam" id="PF13516">
    <property type="entry name" value="LRR_6"/>
    <property type="match status" value="4"/>
</dbReference>
<protein>
    <submittedName>
        <fullName evidence="4">Uncharacterized protein</fullName>
    </submittedName>
</protein>
<evidence type="ECO:0000256" key="2">
    <source>
        <dbReference type="ARBA" id="ARBA00022614"/>
    </source>
</evidence>
<keyword evidence="3" id="KW-0677">Repeat</keyword>
<proteinExistence type="predicted"/>
<dbReference type="SMART" id="SM00368">
    <property type="entry name" value="LRR_RI"/>
    <property type="match status" value="8"/>
</dbReference>
<dbReference type="GO" id="GO:0031267">
    <property type="term" value="F:small GTPase binding"/>
    <property type="evidence" value="ECO:0007669"/>
    <property type="project" value="TreeGrafter"/>
</dbReference>
<dbReference type="GO" id="GO:0006913">
    <property type="term" value="P:nucleocytoplasmic transport"/>
    <property type="evidence" value="ECO:0007669"/>
    <property type="project" value="TreeGrafter"/>
</dbReference>